<gene>
    <name evidence="2" type="ORF">B296_00040894</name>
</gene>
<dbReference type="AlphaFoldDB" id="A0A426XET4"/>
<organism evidence="2 3">
    <name type="scientific">Ensete ventricosum</name>
    <name type="common">Abyssinian banana</name>
    <name type="synonym">Musa ensete</name>
    <dbReference type="NCBI Taxonomy" id="4639"/>
    <lineage>
        <taxon>Eukaryota</taxon>
        <taxon>Viridiplantae</taxon>
        <taxon>Streptophyta</taxon>
        <taxon>Embryophyta</taxon>
        <taxon>Tracheophyta</taxon>
        <taxon>Spermatophyta</taxon>
        <taxon>Magnoliopsida</taxon>
        <taxon>Liliopsida</taxon>
        <taxon>Zingiberales</taxon>
        <taxon>Musaceae</taxon>
        <taxon>Ensete</taxon>
    </lineage>
</organism>
<protein>
    <submittedName>
        <fullName evidence="2">Uncharacterized protein</fullName>
    </submittedName>
</protein>
<dbReference type="EMBL" id="AMZH03021646">
    <property type="protein sequence ID" value="RRT38001.1"/>
    <property type="molecule type" value="Genomic_DNA"/>
</dbReference>
<feature type="compositionally biased region" description="Acidic residues" evidence="1">
    <location>
        <begin position="182"/>
        <end position="192"/>
    </location>
</feature>
<name>A0A426XET4_ENSVE</name>
<dbReference type="Proteomes" id="UP000287651">
    <property type="component" value="Unassembled WGS sequence"/>
</dbReference>
<evidence type="ECO:0000313" key="2">
    <source>
        <dbReference type="EMBL" id="RRT38001.1"/>
    </source>
</evidence>
<reference evidence="2 3" key="1">
    <citation type="journal article" date="2014" name="Agronomy (Basel)">
        <title>A Draft Genome Sequence for Ensete ventricosum, the Drought-Tolerant Tree Against Hunger.</title>
        <authorList>
            <person name="Harrison J."/>
            <person name="Moore K.A."/>
            <person name="Paszkiewicz K."/>
            <person name="Jones T."/>
            <person name="Grant M."/>
            <person name="Ambacheew D."/>
            <person name="Muzemil S."/>
            <person name="Studholme D.J."/>
        </authorList>
    </citation>
    <scope>NUCLEOTIDE SEQUENCE [LARGE SCALE GENOMIC DNA]</scope>
</reference>
<accession>A0A426XET4</accession>
<comment type="caution">
    <text evidence="2">The sequence shown here is derived from an EMBL/GenBank/DDBJ whole genome shotgun (WGS) entry which is preliminary data.</text>
</comment>
<evidence type="ECO:0000313" key="3">
    <source>
        <dbReference type="Proteomes" id="UP000287651"/>
    </source>
</evidence>
<evidence type="ECO:0000256" key="1">
    <source>
        <dbReference type="SAM" id="MobiDB-lite"/>
    </source>
</evidence>
<proteinExistence type="predicted"/>
<feature type="region of interest" description="Disordered" evidence="1">
    <location>
        <begin position="107"/>
        <end position="134"/>
    </location>
</feature>
<sequence>MGKCLKENTIDYDFLLKLQKTAAITEIKSNAYKHKMQWRRKGITWVATSFLVSASTRRLTADNPPRLRQPSRPRRSPEAPSTSSSIGYTVGTDQITNRSDVGLTYFNTPANSVEPKMETERGVSTGGDSPERLPSEHPGLAHHGGVLHDLEAELSGLLGGVDLGLPRRRQQLEVLHQAAQGDADDGEGEDDAGAAAAAGAEGQVAEVVAAGLHLGLLLHEALRAELLGPVPVGGVVGKPPCVDQDLALAGDVVAAEPGVVEVHVGDEEGDGHPVAQRLLHHRLEVGQPLQVRLRDLVASQHRVQLRPKLALDLRVVHQLRDPPLDRPQRRLQRCINPPTIKTTSYIKSSTVII</sequence>
<feature type="region of interest" description="Disordered" evidence="1">
    <location>
        <begin position="57"/>
        <end position="93"/>
    </location>
</feature>
<feature type="region of interest" description="Disordered" evidence="1">
    <location>
        <begin position="176"/>
        <end position="197"/>
    </location>
</feature>